<evidence type="ECO:0000313" key="1">
    <source>
        <dbReference type="EMBL" id="CAK5089255.1"/>
    </source>
</evidence>
<accession>A0ACB1ACW1</accession>
<proteinExistence type="predicted"/>
<organism evidence="1 2">
    <name type="scientific">Meloidogyne enterolobii</name>
    <name type="common">Root-knot nematode worm</name>
    <name type="synonym">Meloidogyne mayaguensis</name>
    <dbReference type="NCBI Taxonomy" id="390850"/>
    <lineage>
        <taxon>Eukaryota</taxon>
        <taxon>Metazoa</taxon>
        <taxon>Ecdysozoa</taxon>
        <taxon>Nematoda</taxon>
        <taxon>Chromadorea</taxon>
        <taxon>Rhabditida</taxon>
        <taxon>Tylenchina</taxon>
        <taxon>Tylenchomorpha</taxon>
        <taxon>Tylenchoidea</taxon>
        <taxon>Meloidogynidae</taxon>
        <taxon>Meloidogyninae</taxon>
        <taxon>Meloidogyne</taxon>
    </lineage>
</organism>
<dbReference type="Proteomes" id="UP001497535">
    <property type="component" value="Unassembled WGS sequence"/>
</dbReference>
<gene>
    <name evidence="1" type="ORF">MENTE1834_LOCUS36957</name>
</gene>
<name>A0ACB1ACW1_MELEN</name>
<dbReference type="EMBL" id="CAVMJV010000076">
    <property type="protein sequence ID" value="CAK5089255.1"/>
    <property type="molecule type" value="Genomic_DNA"/>
</dbReference>
<sequence>MDSVDLETLYEIFPELEEKTEVEAHKIVYDILCGMSKARILADLNGFFLLNLFYFSKSFLWDKVSPKKKFFPHDTIFNLQRKMKVENCVGVVEKKLI</sequence>
<evidence type="ECO:0000313" key="2">
    <source>
        <dbReference type="Proteomes" id="UP001497535"/>
    </source>
</evidence>
<reference evidence="1" key="1">
    <citation type="submission" date="2023-11" db="EMBL/GenBank/DDBJ databases">
        <authorList>
            <person name="Poullet M."/>
        </authorList>
    </citation>
    <scope>NUCLEOTIDE SEQUENCE</scope>
    <source>
        <strain evidence="1">E1834</strain>
    </source>
</reference>
<comment type="caution">
    <text evidence="1">The sequence shown here is derived from an EMBL/GenBank/DDBJ whole genome shotgun (WGS) entry which is preliminary data.</text>
</comment>
<protein>
    <submittedName>
        <fullName evidence="1">Uncharacterized protein</fullName>
    </submittedName>
</protein>
<keyword evidence="2" id="KW-1185">Reference proteome</keyword>